<proteinExistence type="predicted"/>
<evidence type="ECO:0000313" key="10">
    <source>
        <dbReference type="EMBL" id="EPE03508.1"/>
    </source>
</evidence>
<evidence type="ECO:0000256" key="3">
    <source>
        <dbReference type="ARBA" id="ARBA00022833"/>
    </source>
</evidence>
<keyword evidence="2" id="KW-0479">Metal-binding</keyword>
<evidence type="ECO:0000256" key="1">
    <source>
        <dbReference type="ARBA" id="ARBA00004123"/>
    </source>
</evidence>
<dbReference type="AlphaFoldDB" id="S3CB73"/>
<dbReference type="PANTHER" id="PTHR31313">
    <property type="entry name" value="TY1 ENHANCER ACTIVATOR"/>
    <property type="match status" value="1"/>
</dbReference>
<dbReference type="OrthoDB" id="4161332at2759"/>
<keyword evidence="5" id="KW-0238">DNA-binding</keyword>
<evidence type="ECO:0000256" key="4">
    <source>
        <dbReference type="ARBA" id="ARBA00023015"/>
    </source>
</evidence>
<name>S3CB73_OPHP1</name>
<dbReference type="Gene3D" id="4.10.240.10">
    <property type="entry name" value="Zn(2)-C6 fungal-type DNA-binding domain"/>
    <property type="match status" value="1"/>
</dbReference>
<keyword evidence="11" id="KW-1185">Reference proteome</keyword>
<dbReference type="EMBL" id="KE148167">
    <property type="protein sequence ID" value="EPE03508.1"/>
    <property type="molecule type" value="Genomic_DNA"/>
</dbReference>
<dbReference type="PANTHER" id="PTHR31313:SF81">
    <property type="entry name" value="TY1 ENHANCER ACTIVATOR"/>
    <property type="match status" value="1"/>
</dbReference>
<evidence type="ECO:0000256" key="2">
    <source>
        <dbReference type="ARBA" id="ARBA00022723"/>
    </source>
</evidence>
<keyword evidence="4" id="KW-0805">Transcription regulation</keyword>
<dbReference type="GO" id="GO:0003677">
    <property type="term" value="F:DNA binding"/>
    <property type="evidence" value="ECO:0007669"/>
    <property type="project" value="UniProtKB-KW"/>
</dbReference>
<comment type="subcellular location">
    <subcellularLocation>
        <location evidence="1">Nucleus</location>
    </subcellularLocation>
</comment>
<evidence type="ECO:0000256" key="8">
    <source>
        <dbReference type="SAM" id="MobiDB-lite"/>
    </source>
</evidence>
<dbReference type="Proteomes" id="UP000016923">
    <property type="component" value="Unassembled WGS sequence"/>
</dbReference>
<dbReference type="Pfam" id="PF00172">
    <property type="entry name" value="Zn_clus"/>
    <property type="match status" value="1"/>
</dbReference>
<dbReference type="SMART" id="SM00066">
    <property type="entry name" value="GAL4"/>
    <property type="match status" value="1"/>
</dbReference>
<evidence type="ECO:0000256" key="7">
    <source>
        <dbReference type="ARBA" id="ARBA00023242"/>
    </source>
</evidence>
<evidence type="ECO:0000313" key="11">
    <source>
        <dbReference type="Proteomes" id="UP000016923"/>
    </source>
</evidence>
<dbReference type="GO" id="GO:0008270">
    <property type="term" value="F:zinc ion binding"/>
    <property type="evidence" value="ECO:0007669"/>
    <property type="project" value="InterPro"/>
</dbReference>
<dbReference type="PROSITE" id="PS50048">
    <property type="entry name" value="ZN2_CY6_FUNGAL_2"/>
    <property type="match status" value="1"/>
</dbReference>
<dbReference type="HOGENOM" id="CLU_015811_1_0_1"/>
<dbReference type="InterPro" id="IPR051615">
    <property type="entry name" value="Transcr_Regulatory_Elem"/>
</dbReference>
<dbReference type="OMA" id="PMAWYLS"/>
<gene>
    <name evidence="10" type="ORF">F503_06681</name>
</gene>
<keyword evidence="3" id="KW-0862">Zinc</keyword>
<protein>
    <submittedName>
        <fullName evidence="10">Transcription factor</fullName>
    </submittedName>
</protein>
<dbReference type="Pfam" id="PF04082">
    <property type="entry name" value="Fungal_trans"/>
    <property type="match status" value="1"/>
</dbReference>
<dbReference type="SMART" id="SM00906">
    <property type="entry name" value="Fungal_trans"/>
    <property type="match status" value="1"/>
</dbReference>
<dbReference type="GO" id="GO:0000981">
    <property type="term" value="F:DNA-binding transcription factor activity, RNA polymerase II-specific"/>
    <property type="evidence" value="ECO:0007669"/>
    <property type="project" value="InterPro"/>
</dbReference>
<feature type="region of interest" description="Disordered" evidence="8">
    <location>
        <begin position="102"/>
        <end position="128"/>
    </location>
</feature>
<dbReference type="VEuPathDB" id="FungiDB:F503_06681"/>
<dbReference type="STRING" id="1262450.S3CB73"/>
<sequence>MDTQHAQQGRRRISCKRCQTRKIKCDREQPCSHCSGSGIRCEYNARDSRRRPVSHAYVTALESRVAWYESLLKRLKSADAEERDSMLRDITLDDHLGTVLSEENENSPAPVSEPTSPLPTGSLKRGSSGALQYHGPTSIYVDEGVDDAGFSTAAGPSTETRADPGVHAWSDLRLASALGITEPLINEGLSLFFTDQYPQFMFVYREAFLADYFAFEHGGKYWSFSLLYAIGALGIAHSPHAASREKAAVFARCSEEIIITHELNCPAFTTVQALLCLAFHELGQSSSSKGWLLSGMAFRMGQDLGFHRDPRHWMSKDRSILTRADFEIRRRIYWGCYLADKYMSLFMGRPVCLVERDAEVKPVEPLPDFPENHTWFGLTKLAAENSQPLGSRRPQLTKGLRYMVSLGEIFQNIIGVLFAPKGQATSPTDRASVLNHLDQFNLHLGRWLASLPELLQWSQWSQPKEPIGTNVLAIHIVLSLNRHFIGHAAVHMQTAPPRPEQSQTACANSCGAVIAIARQFRKQPAGGSPPILLIYALVTVAITIAAASGREGGRNDSRVQFIVKDLAHYARQYKLAGEMRWRLARYFRFTSVSETTIEEKDPTLAPDSNQAPIPQDAEVSMFGLDESIPGAGDVSSSAVNGILESINYDRIWSGGFQDWFLLDGVDGF</sequence>
<dbReference type="InterPro" id="IPR007219">
    <property type="entry name" value="XnlR_reg_dom"/>
</dbReference>
<dbReference type="InterPro" id="IPR036864">
    <property type="entry name" value="Zn2-C6_fun-type_DNA-bd_sf"/>
</dbReference>
<dbReference type="CDD" id="cd00067">
    <property type="entry name" value="GAL4"/>
    <property type="match status" value="1"/>
</dbReference>
<accession>S3CB73</accession>
<evidence type="ECO:0000259" key="9">
    <source>
        <dbReference type="PROSITE" id="PS50048"/>
    </source>
</evidence>
<feature type="compositionally biased region" description="Polar residues" evidence="8">
    <location>
        <begin position="106"/>
        <end position="119"/>
    </location>
</feature>
<evidence type="ECO:0000256" key="6">
    <source>
        <dbReference type="ARBA" id="ARBA00023163"/>
    </source>
</evidence>
<dbReference type="GO" id="GO:0005634">
    <property type="term" value="C:nucleus"/>
    <property type="evidence" value="ECO:0007669"/>
    <property type="project" value="UniProtKB-SubCell"/>
</dbReference>
<dbReference type="SUPFAM" id="SSF57701">
    <property type="entry name" value="Zn2/Cys6 DNA-binding domain"/>
    <property type="match status" value="1"/>
</dbReference>
<reference evidence="10 11" key="1">
    <citation type="journal article" date="2013" name="BMC Genomics">
        <title>The genome and transcriptome of the pine saprophyte Ophiostoma piceae, and a comparison with the bark beetle-associated pine pathogen Grosmannia clavigera.</title>
        <authorList>
            <person name="Haridas S."/>
            <person name="Wang Y."/>
            <person name="Lim L."/>
            <person name="Massoumi Alamouti S."/>
            <person name="Jackman S."/>
            <person name="Docking R."/>
            <person name="Robertson G."/>
            <person name="Birol I."/>
            <person name="Bohlmann J."/>
            <person name="Breuil C."/>
        </authorList>
    </citation>
    <scope>NUCLEOTIDE SEQUENCE [LARGE SCALE GENOMIC DNA]</scope>
    <source>
        <strain evidence="10 11">UAMH 11346</strain>
    </source>
</reference>
<dbReference type="GO" id="GO:0006351">
    <property type="term" value="P:DNA-templated transcription"/>
    <property type="evidence" value="ECO:0007669"/>
    <property type="project" value="InterPro"/>
</dbReference>
<keyword evidence="7" id="KW-0539">Nucleus</keyword>
<dbReference type="CDD" id="cd12148">
    <property type="entry name" value="fungal_TF_MHR"/>
    <property type="match status" value="1"/>
</dbReference>
<dbReference type="eggNOG" id="ENOG502QU3W">
    <property type="taxonomic scope" value="Eukaryota"/>
</dbReference>
<dbReference type="InterPro" id="IPR001138">
    <property type="entry name" value="Zn2Cys6_DnaBD"/>
</dbReference>
<organism evidence="10 11">
    <name type="scientific">Ophiostoma piceae (strain UAMH 11346)</name>
    <name type="common">Sap stain fungus</name>
    <dbReference type="NCBI Taxonomy" id="1262450"/>
    <lineage>
        <taxon>Eukaryota</taxon>
        <taxon>Fungi</taxon>
        <taxon>Dikarya</taxon>
        <taxon>Ascomycota</taxon>
        <taxon>Pezizomycotina</taxon>
        <taxon>Sordariomycetes</taxon>
        <taxon>Sordariomycetidae</taxon>
        <taxon>Ophiostomatales</taxon>
        <taxon>Ophiostomataceae</taxon>
        <taxon>Ophiostoma</taxon>
    </lineage>
</organism>
<evidence type="ECO:0000256" key="5">
    <source>
        <dbReference type="ARBA" id="ARBA00023125"/>
    </source>
</evidence>
<keyword evidence="6" id="KW-0804">Transcription</keyword>
<feature type="domain" description="Zn(2)-C6 fungal-type" evidence="9">
    <location>
        <begin position="14"/>
        <end position="43"/>
    </location>
</feature>